<reference evidence="2" key="1">
    <citation type="submission" date="2022-08" db="EMBL/GenBank/DDBJ databases">
        <authorList>
            <person name="Somphong A."/>
            <person name="Phongsopitanun W."/>
        </authorList>
    </citation>
    <scope>NUCLEOTIDE SEQUENCE</scope>
    <source>
        <strain evidence="2">LP05-1</strain>
    </source>
</reference>
<keyword evidence="3" id="KW-1185">Reference proteome</keyword>
<dbReference type="Proteomes" id="UP001431313">
    <property type="component" value="Unassembled WGS sequence"/>
</dbReference>
<evidence type="ECO:0000259" key="1">
    <source>
        <dbReference type="Pfam" id="PF07728"/>
    </source>
</evidence>
<dbReference type="SUPFAM" id="SSF52540">
    <property type="entry name" value="P-loop containing nucleoside triphosphate hydrolases"/>
    <property type="match status" value="1"/>
</dbReference>
<proteinExistence type="predicted"/>
<dbReference type="Pfam" id="PF07728">
    <property type="entry name" value="AAA_5"/>
    <property type="match status" value="1"/>
</dbReference>
<name>A0ABT2CPA1_9ACTN</name>
<comment type="caution">
    <text evidence="2">The sequence shown here is derived from an EMBL/GenBank/DDBJ whole genome shotgun (WGS) entry which is preliminary data.</text>
</comment>
<accession>A0ABT2CPA1</accession>
<dbReference type="InterPro" id="IPR052934">
    <property type="entry name" value="Methyl-DNA_Rec/Restrict_Enz"/>
</dbReference>
<evidence type="ECO:0000313" key="2">
    <source>
        <dbReference type="EMBL" id="MCS0639249.1"/>
    </source>
</evidence>
<dbReference type="InterPro" id="IPR027417">
    <property type="entry name" value="P-loop_NTPase"/>
</dbReference>
<evidence type="ECO:0000313" key="3">
    <source>
        <dbReference type="Proteomes" id="UP001431313"/>
    </source>
</evidence>
<organism evidence="2 3">
    <name type="scientific">Streptomyces pyxinae</name>
    <dbReference type="NCBI Taxonomy" id="2970734"/>
    <lineage>
        <taxon>Bacteria</taxon>
        <taxon>Bacillati</taxon>
        <taxon>Actinomycetota</taxon>
        <taxon>Actinomycetes</taxon>
        <taxon>Kitasatosporales</taxon>
        <taxon>Streptomycetaceae</taxon>
        <taxon>Streptomyces</taxon>
    </lineage>
</organism>
<sequence>MNDHKYSNDCIRIMELLGERNNVLIGGPPATGKSRLLAELKHAFRGGSETGSSYQPDADIPLPNMGNTAVPAWLPSQDRTDRRVFITAFDQSTHQRDVLRGLVPKVLSGGAQLGFSVSKGILYRAAEHARKSDGAALLIVDEINRGPAVAAFGASIVSLESDKRLGADGKLTPATQTFELLDDSGQMVDYALPRHLYIVGAMNQADASVAPLDVAFQRRFAPFWLTPDESVLYRHFGLDSNATGQLPSQAASSKDVYAALVRGWQKVNERLALGRGAAFQLGHGALMHADAPAHSNKALRYAADCWSLMRAHIDEVFFGDLRGVAETISADAPGSPFTLTSATFAEQPVLQLSPSGELKPDQVYPALKAIVESP</sequence>
<protein>
    <submittedName>
        <fullName evidence="2">AAA family ATPase</fullName>
    </submittedName>
</protein>
<dbReference type="InterPro" id="IPR011704">
    <property type="entry name" value="ATPase_dyneun-rel_AAA"/>
</dbReference>
<dbReference type="EMBL" id="JANUGQ010000033">
    <property type="protein sequence ID" value="MCS0639249.1"/>
    <property type="molecule type" value="Genomic_DNA"/>
</dbReference>
<dbReference type="Gene3D" id="3.40.50.300">
    <property type="entry name" value="P-loop containing nucleotide triphosphate hydrolases"/>
    <property type="match status" value="1"/>
</dbReference>
<feature type="domain" description="ATPase dynein-related AAA" evidence="1">
    <location>
        <begin position="80"/>
        <end position="220"/>
    </location>
</feature>
<gene>
    <name evidence="2" type="ORF">NX801_27130</name>
</gene>
<dbReference type="PANTHER" id="PTHR37291:SF1">
    <property type="entry name" value="TYPE IV METHYL-DIRECTED RESTRICTION ENZYME ECOKMCRB SUBUNIT"/>
    <property type="match status" value="1"/>
</dbReference>
<dbReference type="PANTHER" id="PTHR37291">
    <property type="entry name" value="5-METHYLCYTOSINE-SPECIFIC RESTRICTION ENZYME B"/>
    <property type="match status" value="1"/>
</dbReference>
<dbReference type="RefSeq" id="WP_258790584.1">
    <property type="nucleotide sequence ID" value="NZ_JANUGQ010000033.1"/>
</dbReference>